<gene>
    <name evidence="2" type="ORF">Naga_100053g9</name>
</gene>
<reference evidence="2 3" key="1">
    <citation type="journal article" date="2014" name="Mol. Plant">
        <title>Chromosome Scale Genome Assembly and Transcriptome Profiling of Nannochloropsis gaditana in Nitrogen Depletion.</title>
        <authorList>
            <person name="Corteggiani Carpinelli E."/>
            <person name="Telatin A."/>
            <person name="Vitulo N."/>
            <person name="Forcato C."/>
            <person name="D'Angelo M."/>
            <person name="Schiavon R."/>
            <person name="Vezzi A."/>
            <person name="Giacometti G.M."/>
            <person name="Morosinotto T."/>
            <person name="Valle G."/>
        </authorList>
    </citation>
    <scope>NUCLEOTIDE SEQUENCE [LARGE SCALE GENOMIC DNA]</scope>
    <source>
        <strain evidence="2 3">B-31</strain>
    </source>
</reference>
<evidence type="ECO:0000313" key="3">
    <source>
        <dbReference type="Proteomes" id="UP000019335"/>
    </source>
</evidence>
<feature type="region of interest" description="Disordered" evidence="1">
    <location>
        <begin position="1"/>
        <end position="42"/>
    </location>
</feature>
<keyword evidence="3" id="KW-1185">Reference proteome</keyword>
<protein>
    <submittedName>
        <fullName evidence="2">Uncharacterized protein</fullName>
    </submittedName>
</protein>
<dbReference type="EMBL" id="AZIL01001690">
    <property type="protein sequence ID" value="EWM23328.1"/>
    <property type="molecule type" value="Genomic_DNA"/>
</dbReference>
<dbReference type="Proteomes" id="UP000019335">
    <property type="component" value="Chromosome 17"/>
</dbReference>
<sequence>MEEGGRLRGAWRAPGKRPPRLRVDGGWISGQRSARKSSGGTISVGEACTGRLLPEDVFRTQGSTSRGGQVGDLSRRGSHCCEWLRTGVSGLVREREARCAIVAKRRGQEKNVAVLYKRGGQSNT</sequence>
<proteinExistence type="predicted"/>
<evidence type="ECO:0000313" key="2">
    <source>
        <dbReference type="EMBL" id="EWM23328.1"/>
    </source>
</evidence>
<organism evidence="2 3">
    <name type="scientific">Nannochloropsis gaditana</name>
    <dbReference type="NCBI Taxonomy" id="72520"/>
    <lineage>
        <taxon>Eukaryota</taxon>
        <taxon>Sar</taxon>
        <taxon>Stramenopiles</taxon>
        <taxon>Ochrophyta</taxon>
        <taxon>Eustigmatophyceae</taxon>
        <taxon>Eustigmatales</taxon>
        <taxon>Monodopsidaceae</taxon>
        <taxon>Nannochloropsis</taxon>
    </lineage>
</organism>
<evidence type="ECO:0000256" key="1">
    <source>
        <dbReference type="SAM" id="MobiDB-lite"/>
    </source>
</evidence>
<name>W7TIK2_9STRA</name>
<accession>W7TIK2</accession>
<feature type="compositionally biased region" description="Polar residues" evidence="1">
    <location>
        <begin position="30"/>
        <end position="41"/>
    </location>
</feature>
<comment type="caution">
    <text evidence="2">The sequence shown here is derived from an EMBL/GenBank/DDBJ whole genome shotgun (WGS) entry which is preliminary data.</text>
</comment>
<dbReference type="AlphaFoldDB" id="W7TIK2"/>